<accession>A5C860</accession>
<dbReference type="EMBL" id="AM485680">
    <property type="protein sequence ID" value="CAN73151.1"/>
    <property type="molecule type" value="Genomic_DNA"/>
</dbReference>
<sequence>MNQLRHQLGTNQYPMKHKSKVPSIFLKFHVFVEKQLSSKILALQTDWGGEFRHLLPILEKFGILFGHPCPYTHQQQRRFERKHRHIIDLSLTLLAQAIMPLKFWWDACSASLPSCPTTGTTVLIVDNIVSITYTHIVQPITATMSQSLLHTSTNIHSMQTRSKSGIYKPKVYTTVVALLDHFQEPSSVQQALQLPHWKMAMEVKYSTLVRNGTWQLVPKIEGMHIVQNKWIFKTELKTLGSISYFLGFEAFRDSSGLYLNQAKYISNLLVKKNMVHVKPSSTPMTIGKKLALEDSAPFPNVTLYRSTIGVLQYLTLTRSDISFSVNKLSQFLKAPTQHHWSACKRLLRYVSGTHTLGLSFRPTARFTLEGFLDADWVCNVDERRSTTGYCVFLGGNLVTWSSCKQQVVARSNTESEYWALASVTMELIWIKSLLDEL</sequence>
<reference evidence="1" key="1">
    <citation type="journal article" date="2007" name="PLoS ONE">
        <title>The first genome sequence of an elite grapevine cultivar (Pinot noir Vitis vinifera L.): coping with a highly heterozygous genome.</title>
        <authorList>
            <person name="Velasco R."/>
            <person name="Zharkikh A."/>
            <person name="Troggio M."/>
            <person name="Cartwright D.A."/>
            <person name="Cestaro A."/>
            <person name="Pruss D."/>
            <person name="Pindo M."/>
            <person name="FitzGerald L.M."/>
            <person name="Vezzulli S."/>
            <person name="Reid J."/>
            <person name="Malacarne G."/>
            <person name="Iliev D."/>
            <person name="Coppola G."/>
            <person name="Wardell B."/>
            <person name="Micheletti D."/>
            <person name="Macalma T."/>
            <person name="Facci M."/>
            <person name="Mitchell J.T."/>
            <person name="Perazzolli M."/>
            <person name="Eldredge G."/>
            <person name="Gatto P."/>
            <person name="Oyzerski R."/>
            <person name="Moretto M."/>
            <person name="Gutin N."/>
            <person name="Stefanini M."/>
            <person name="Chen Y."/>
            <person name="Segala C."/>
            <person name="Davenport C."/>
            <person name="Dematte L."/>
            <person name="Mraz A."/>
            <person name="Battilana J."/>
            <person name="Stormo K."/>
            <person name="Costa F."/>
            <person name="Tao Q."/>
            <person name="Si-Ammour A."/>
            <person name="Harkins T."/>
            <person name="Lackey A."/>
            <person name="Perbost C."/>
            <person name="Taillon B."/>
            <person name="Stella A."/>
            <person name="Solovyev V."/>
            <person name="Fawcett J.A."/>
            <person name="Sterck L."/>
            <person name="Vandepoele K."/>
            <person name="Grando S.M."/>
            <person name="Toppo S."/>
            <person name="Moser C."/>
            <person name="Lanchbury J."/>
            <person name="Bogden R."/>
            <person name="Skolnick M."/>
            <person name="Sgaramella V."/>
            <person name="Bhatnagar S.K."/>
            <person name="Fontana P."/>
            <person name="Gutin A."/>
            <person name="Van de Peer Y."/>
            <person name="Salamini F."/>
            <person name="Viola R."/>
        </authorList>
    </citation>
    <scope>NUCLEOTIDE SEQUENCE</scope>
</reference>
<proteinExistence type="predicted"/>
<protein>
    <recommendedName>
        <fullName evidence="2">Retrovirus-related Pol polyprotein from transposon RE1</fullName>
    </recommendedName>
</protein>
<evidence type="ECO:0008006" key="2">
    <source>
        <dbReference type="Google" id="ProtNLM"/>
    </source>
</evidence>
<dbReference type="InterPro" id="IPR043502">
    <property type="entry name" value="DNA/RNA_pol_sf"/>
</dbReference>
<dbReference type="AlphaFoldDB" id="A5C860"/>
<gene>
    <name evidence="1" type="ORF">VITISV_029990</name>
</gene>
<dbReference type="Gene3D" id="3.30.420.10">
    <property type="entry name" value="Ribonuclease H-like superfamily/Ribonuclease H"/>
    <property type="match status" value="1"/>
</dbReference>
<dbReference type="GO" id="GO:0003676">
    <property type="term" value="F:nucleic acid binding"/>
    <property type="evidence" value="ECO:0007669"/>
    <property type="project" value="InterPro"/>
</dbReference>
<name>A5C860_VITVI</name>
<dbReference type="PANTHER" id="PTHR11439:SF467">
    <property type="entry name" value="INTEGRASE CATALYTIC DOMAIN-CONTAINING PROTEIN"/>
    <property type="match status" value="1"/>
</dbReference>
<organism evidence="1">
    <name type="scientific">Vitis vinifera</name>
    <name type="common">Grape</name>
    <dbReference type="NCBI Taxonomy" id="29760"/>
    <lineage>
        <taxon>Eukaryota</taxon>
        <taxon>Viridiplantae</taxon>
        <taxon>Streptophyta</taxon>
        <taxon>Embryophyta</taxon>
        <taxon>Tracheophyta</taxon>
        <taxon>Spermatophyta</taxon>
        <taxon>Magnoliopsida</taxon>
        <taxon>eudicotyledons</taxon>
        <taxon>Gunneridae</taxon>
        <taxon>Pentapetalae</taxon>
        <taxon>rosids</taxon>
        <taxon>Vitales</taxon>
        <taxon>Vitaceae</taxon>
        <taxon>Viteae</taxon>
        <taxon>Vitis</taxon>
    </lineage>
</organism>
<evidence type="ECO:0000313" key="1">
    <source>
        <dbReference type="EMBL" id="CAN73151.1"/>
    </source>
</evidence>
<dbReference type="CDD" id="cd09272">
    <property type="entry name" value="RNase_HI_RT_Ty1"/>
    <property type="match status" value="1"/>
</dbReference>
<dbReference type="InterPro" id="IPR012337">
    <property type="entry name" value="RNaseH-like_sf"/>
</dbReference>
<dbReference type="SUPFAM" id="SSF53098">
    <property type="entry name" value="Ribonuclease H-like"/>
    <property type="match status" value="1"/>
</dbReference>
<dbReference type="SUPFAM" id="SSF56672">
    <property type="entry name" value="DNA/RNA polymerases"/>
    <property type="match status" value="1"/>
</dbReference>
<dbReference type="InterPro" id="IPR036397">
    <property type="entry name" value="RNaseH_sf"/>
</dbReference>
<dbReference type="PANTHER" id="PTHR11439">
    <property type="entry name" value="GAG-POL-RELATED RETROTRANSPOSON"/>
    <property type="match status" value="1"/>
</dbReference>